<sequence length="72" mass="8339">LQASIYMMMYTITASLPLLMGIMLINTKLMSVNMFSSHLAFFPETPKLMWIMLMSAFMAKMPMYGTHLWLPK</sequence>
<name>C4NU28_9ANNE</name>
<accession>C4NU28</accession>
<feature type="transmembrane region" description="Helical" evidence="3">
    <location>
        <begin position="48"/>
        <end position="70"/>
    </location>
</feature>
<dbReference type="AlphaFoldDB" id="C4NU28"/>
<dbReference type="EC" id="7.1.1.2" evidence="1"/>
<keyword evidence="3" id="KW-1133">Transmembrane helix</keyword>
<dbReference type="InterPro" id="IPR001750">
    <property type="entry name" value="ND/Mrp_TM"/>
</dbReference>
<evidence type="ECO:0000256" key="1">
    <source>
        <dbReference type="ARBA" id="ARBA00012944"/>
    </source>
</evidence>
<evidence type="ECO:0000313" key="5">
    <source>
        <dbReference type="EMBL" id="ACR23017.1"/>
    </source>
</evidence>
<evidence type="ECO:0000259" key="4">
    <source>
        <dbReference type="Pfam" id="PF00361"/>
    </source>
</evidence>
<evidence type="ECO:0000256" key="2">
    <source>
        <dbReference type="ARBA" id="ARBA00049551"/>
    </source>
</evidence>
<dbReference type="Pfam" id="PF00361">
    <property type="entry name" value="Proton_antipo_M"/>
    <property type="match status" value="1"/>
</dbReference>
<dbReference type="EMBL" id="FJ612574">
    <property type="protein sequence ID" value="ACR23017.1"/>
    <property type="molecule type" value="Genomic_DNA"/>
</dbReference>
<protein>
    <recommendedName>
        <fullName evidence="1">NADH:ubiquinone reductase (H(+)-translocating)</fullName>
        <ecNumber evidence="1">7.1.1.2</ecNumber>
    </recommendedName>
</protein>
<feature type="domain" description="NADH:quinone oxidoreductase/Mrp antiporter transmembrane" evidence="4">
    <location>
        <begin position="2"/>
        <end position="72"/>
    </location>
</feature>
<keyword evidence="3" id="KW-0812">Transmembrane</keyword>
<geneLocation type="mitochondrion" evidence="5"/>
<evidence type="ECO:0000256" key="3">
    <source>
        <dbReference type="SAM" id="Phobius"/>
    </source>
</evidence>
<dbReference type="GO" id="GO:0008137">
    <property type="term" value="F:NADH dehydrogenase (ubiquinone) activity"/>
    <property type="evidence" value="ECO:0007669"/>
    <property type="project" value="UniProtKB-EC"/>
</dbReference>
<feature type="non-terminal residue" evidence="5">
    <location>
        <position position="1"/>
    </location>
</feature>
<comment type="catalytic activity">
    <reaction evidence="2">
        <text>a ubiquinone + NADH + 5 H(+)(in) = a ubiquinol + NAD(+) + 4 H(+)(out)</text>
        <dbReference type="Rhea" id="RHEA:29091"/>
        <dbReference type="Rhea" id="RHEA-COMP:9565"/>
        <dbReference type="Rhea" id="RHEA-COMP:9566"/>
        <dbReference type="ChEBI" id="CHEBI:15378"/>
        <dbReference type="ChEBI" id="CHEBI:16389"/>
        <dbReference type="ChEBI" id="CHEBI:17976"/>
        <dbReference type="ChEBI" id="CHEBI:57540"/>
        <dbReference type="ChEBI" id="CHEBI:57945"/>
        <dbReference type="EC" id="7.1.1.2"/>
    </reaction>
</comment>
<feature type="non-terminal residue" evidence="5">
    <location>
        <position position="72"/>
    </location>
</feature>
<keyword evidence="3" id="KW-0472">Membrane</keyword>
<feature type="transmembrane region" description="Helical" evidence="3">
    <location>
        <begin position="6"/>
        <end position="27"/>
    </location>
</feature>
<proteinExistence type="predicted"/>
<organism evidence="5">
    <name type="scientific">Scoloplos cf. armiger 'Malibu clade'</name>
    <dbReference type="NCBI Taxonomy" id="646000"/>
    <lineage>
        <taxon>Eukaryota</taxon>
        <taxon>Metazoa</taxon>
        <taxon>Spiralia</taxon>
        <taxon>Lophotrochozoa</taxon>
        <taxon>Annelida</taxon>
        <taxon>Polychaeta</taxon>
        <taxon>Sedentaria</taxon>
        <taxon>Scolecida</taxon>
        <taxon>Orbiniidae</taxon>
        <taxon>Scoloplos</taxon>
    </lineage>
</organism>
<reference evidence="5" key="1">
    <citation type="journal article" date="2009" name="Mol. Phylogenet. Evol.">
        <title>On the role of character loss in orbiniid phylogeny (Annelida): molecules vs. morphology.</title>
        <authorList>
            <person name="Bleidorn C."/>
            <person name="Hill N."/>
            <person name="Erseus C."/>
            <person name="Tiedemann R."/>
        </authorList>
    </citation>
    <scope>NUCLEOTIDE SEQUENCE</scope>
</reference>
<keyword evidence="5" id="KW-0496">Mitochondrion</keyword>